<dbReference type="InterPro" id="IPR036188">
    <property type="entry name" value="FAD/NAD-bd_sf"/>
</dbReference>
<dbReference type="STRING" id="571932.SAMN05421743_12423"/>
<gene>
    <name evidence="7" type="ORF">SAMN05421743_12423</name>
</gene>
<evidence type="ECO:0000313" key="7">
    <source>
        <dbReference type="EMBL" id="SEB18085.1"/>
    </source>
</evidence>
<dbReference type="GO" id="GO:0019646">
    <property type="term" value="P:aerobic electron transport chain"/>
    <property type="evidence" value="ECO:0007669"/>
    <property type="project" value="TreeGrafter"/>
</dbReference>
<organism evidence="7 8">
    <name type="scientific">Thalassobacillus cyri</name>
    <dbReference type="NCBI Taxonomy" id="571932"/>
    <lineage>
        <taxon>Bacteria</taxon>
        <taxon>Bacillati</taxon>
        <taxon>Bacillota</taxon>
        <taxon>Bacilli</taxon>
        <taxon>Bacillales</taxon>
        <taxon>Bacillaceae</taxon>
        <taxon>Thalassobacillus</taxon>
    </lineage>
</organism>
<dbReference type="GO" id="GO:0003955">
    <property type="term" value="F:NAD(P)H dehydrogenase (quinone) activity"/>
    <property type="evidence" value="ECO:0007669"/>
    <property type="project" value="TreeGrafter"/>
</dbReference>
<dbReference type="Pfam" id="PF07992">
    <property type="entry name" value="Pyr_redox_2"/>
    <property type="match status" value="1"/>
</dbReference>
<keyword evidence="5" id="KW-0560">Oxidoreductase</keyword>
<evidence type="ECO:0000256" key="2">
    <source>
        <dbReference type="ARBA" id="ARBA00005272"/>
    </source>
</evidence>
<dbReference type="PANTHER" id="PTHR42913">
    <property type="entry name" value="APOPTOSIS-INDUCING FACTOR 1"/>
    <property type="match status" value="1"/>
</dbReference>
<evidence type="ECO:0000256" key="4">
    <source>
        <dbReference type="ARBA" id="ARBA00022827"/>
    </source>
</evidence>
<evidence type="ECO:0000313" key="8">
    <source>
        <dbReference type="Proteomes" id="UP000198584"/>
    </source>
</evidence>
<dbReference type="Proteomes" id="UP000198584">
    <property type="component" value="Unassembled WGS sequence"/>
</dbReference>
<dbReference type="RefSeq" id="WP_093046673.1">
    <property type="nucleotide sequence ID" value="NZ_FNQR01000024.1"/>
</dbReference>
<evidence type="ECO:0000256" key="5">
    <source>
        <dbReference type="ARBA" id="ARBA00023002"/>
    </source>
</evidence>
<name>A0A1H4H8Q8_9BACI</name>
<dbReference type="EMBL" id="FNQR01000024">
    <property type="protein sequence ID" value="SEB18085.1"/>
    <property type="molecule type" value="Genomic_DNA"/>
</dbReference>
<evidence type="ECO:0000256" key="1">
    <source>
        <dbReference type="ARBA" id="ARBA00001974"/>
    </source>
</evidence>
<dbReference type="AlphaFoldDB" id="A0A1H4H8Q8"/>
<comment type="cofactor">
    <cofactor evidence="1">
        <name>FAD</name>
        <dbReference type="ChEBI" id="CHEBI:57692"/>
    </cofactor>
</comment>
<dbReference type="InterPro" id="IPR023753">
    <property type="entry name" value="FAD/NAD-binding_dom"/>
</dbReference>
<evidence type="ECO:0000259" key="6">
    <source>
        <dbReference type="Pfam" id="PF07992"/>
    </source>
</evidence>
<reference evidence="7 8" key="1">
    <citation type="submission" date="2016-10" db="EMBL/GenBank/DDBJ databases">
        <authorList>
            <person name="de Groot N.N."/>
        </authorList>
    </citation>
    <scope>NUCLEOTIDE SEQUENCE [LARGE SCALE GENOMIC DNA]</scope>
    <source>
        <strain evidence="7 8">CCM7597</strain>
    </source>
</reference>
<dbReference type="Gene3D" id="3.50.50.100">
    <property type="match status" value="1"/>
</dbReference>
<sequence length="358" mass="40364">MTTKVILVGGGHAHLHVLRTMIEERADQVEVLLISRSSYQVYSPMLAGYAEGTYTKDQVQIDLRKLCSKANVPFIQREAAYINTNSRKLVCKDGAVYPFDMLSLDIGAKSTQKLSGEIASMKEDIIEQIDTLRESHYPLIVSGDPLGVELALAIQAYKRRLSNKGHVRLLSENRLCESESQWTQQKILRILKKNDVQVWENESVQAIHDDHLLTEKNNKVRYTGLLWQGRPAPSPLYERSELPVNAKGFVENLPTLQVKDHPYIFAVGDGTAIGSKFKHSDSEGHAVRQGELLWKNICSSLDDSPLGEIQPQKRSYSVLSTGDQEGLLIYGAVSVHNKQAWKVRSKLDQSYMNYFHND</sequence>
<keyword evidence="8" id="KW-1185">Reference proteome</keyword>
<dbReference type="InterPro" id="IPR051169">
    <property type="entry name" value="NADH-Q_oxidoreductase"/>
</dbReference>
<keyword evidence="3" id="KW-0285">Flavoprotein</keyword>
<proteinExistence type="inferred from homology"/>
<dbReference type="PANTHER" id="PTHR42913:SF9">
    <property type="entry name" value="SLR1591 PROTEIN"/>
    <property type="match status" value="1"/>
</dbReference>
<keyword evidence="4" id="KW-0274">FAD</keyword>
<dbReference type="OrthoDB" id="9772934at2"/>
<accession>A0A1H4H8Q8</accession>
<feature type="domain" description="FAD/NAD(P)-binding" evidence="6">
    <location>
        <begin position="4"/>
        <end position="277"/>
    </location>
</feature>
<protein>
    <submittedName>
        <fullName evidence="7">NADH dehydrogenase, FAD-containing subunit</fullName>
    </submittedName>
</protein>
<dbReference type="SUPFAM" id="SSF51905">
    <property type="entry name" value="FAD/NAD(P)-binding domain"/>
    <property type="match status" value="1"/>
</dbReference>
<comment type="similarity">
    <text evidence="2">Belongs to the NADH dehydrogenase family.</text>
</comment>
<evidence type="ECO:0000256" key="3">
    <source>
        <dbReference type="ARBA" id="ARBA00022630"/>
    </source>
</evidence>